<feature type="region of interest" description="Disordered" evidence="1">
    <location>
        <begin position="1"/>
        <end position="110"/>
    </location>
</feature>
<organism evidence="2 3">
    <name type="scientific">Sphaerulina musiva (strain SO2202)</name>
    <name type="common">Poplar stem canker fungus</name>
    <name type="synonym">Septoria musiva</name>
    <dbReference type="NCBI Taxonomy" id="692275"/>
    <lineage>
        <taxon>Eukaryota</taxon>
        <taxon>Fungi</taxon>
        <taxon>Dikarya</taxon>
        <taxon>Ascomycota</taxon>
        <taxon>Pezizomycotina</taxon>
        <taxon>Dothideomycetes</taxon>
        <taxon>Dothideomycetidae</taxon>
        <taxon>Mycosphaerellales</taxon>
        <taxon>Mycosphaerellaceae</taxon>
        <taxon>Sphaerulina</taxon>
    </lineage>
</organism>
<dbReference type="EMBL" id="KB456267">
    <property type="protein sequence ID" value="EMF10335.1"/>
    <property type="molecule type" value="Genomic_DNA"/>
</dbReference>
<feature type="region of interest" description="Disordered" evidence="1">
    <location>
        <begin position="241"/>
        <end position="307"/>
    </location>
</feature>
<protein>
    <submittedName>
        <fullName evidence="2">Uncharacterized protein</fullName>
    </submittedName>
</protein>
<name>N1QDU6_SPHMS</name>
<gene>
    <name evidence="2" type="ORF">SEPMUDRAFT_118890</name>
</gene>
<keyword evidence="3" id="KW-1185">Reference proteome</keyword>
<evidence type="ECO:0000313" key="2">
    <source>
        <dbReference type="EMBL" id="EMF10335.1"/>
    </source>
</evidence>
<dbReference type="AlphaFoldDB" id="N1QDU6"/>
<dbReference type="HOGENOM" id="CLU_906632_0_0_1"/>
<dbReference type="GeneID" id="27898598"/>
<dbReference type="Proteomes" id="UP000016931">
    <property type="component" value="Unassembled WGS sequence"/>
</dbReference>
<evidence type="ECO:0000256" key="1">
    <source>
        <dbReference type="SAM" id="MobiDB-lite"/>
    </source>
</evidence>
<evidence type="ECO:0000313" key="3">
    <source>
        <dbReference type="Proteomes" id="UP000016931"/>
    </source>
</evidence>
<accession>N1QDU6</accession>
<sequence>MGKFRSTLRKMCCGKNSASVVSHGAESPTTPPVKEEPESSLETSSPPTKEEPKKSLSTSSSSTKPASSPSTPDEPVVQVQKEPEPSFGPPALDQTPIPPPPPTTATTTTTTIITTITTTAKSTTDPFPASPRPFRAPIRSSYTKAYGLAHEQGSKLQLGTPSRTLHPPRAILRAEQKTCSNFFCEIHLAKRSPQQVLWLAKRKMIREMEALVAQMEKGKEKEMWMRKLAALKGVEMYDDDSDFETENDFDDSDSDFDYDSESEGEDEIAAAFDENEGEEEEEEEEEEEQRESMASLADLETLQAIYE</sequence>
<feature type="compositionally biased region" description="Low complexity" evidence="1">
    <location>
        <begin position="55"/>
        <end position="71"/>
    </location>
</feature>
<reference evidence="2 3" key="1">
    <citation type="journal article" date="2012" name="PLoS Pathog.">
        <title>Diverse lifestyles and strategies of plant pathogenesis encoded in the genomes of eighteen Dothideomycetes fungi.</title>
        <authorList>
            <person name="Ohm R.A."/>
            <person name="Feau N."/>
            <person name="Henrissat B."/>
            <person name="Schoch C.L."/>
            <person name="Horwitz B.A."/>
            <person name="Barry K.W."/>
            <person name="Condon B.J."/>
            <person name="Copeland A.C."/>
            <person name="Dhillon B."/>
            <person name="Glaser F."/>
            <person name="Hesse C.N."/>
            <person name="Kosti I."/>
            <person name="LaButti K."/>
            <person name="Lindquist E.A."/>
            <person name="Lucas S."/>
            <person name="Salamov A.A."/>
            <person name="Bradshaw R.E."/>
            <person name="Ciuffetti L."/>
            <person name="Hamelin R.C."/>
            <person name="Kema G.H.J."/>
            <person name="Lawrence C."/>
            <person name="Scott J.A."/>
            <person name="Spatafora J.W."/>
            <person name="Turgeon B.G."/>
            <person name="de Wit P.J.G.M."/>
            <person name="Zhong S."/>
            <person name="Goodwin S.B."/>
            <person name="Grigoriev I.V."/>
        </authorList>
    </citation>
    <scope>NUCLEOTIDE SEQUENCE [LARGE SCALE GENOMIC DNA]</scope>
    <source>
        <strain evidence="2 3">SO2202</strain>
    </source>
</reference>
<proteinExistence type="predicted"/>
<feature type="compositionally biased region" description="Acidic residues" evidence="1">
    <location>
        <begin position="241"/>
        <end position="289"/>
    </location>
</feature>
<dbReference type="RefSeq" id="XP_016758456.1">
    <property type="nucleotide sequence ID" value="XM_016901461.1"/>
</dbReference>